<keyword evidence="2" id="KW-0812">Transmembrane</keyword>
<evidence type="ECO:0000256" key="1">
    <source>
        <dbReference type="SAM" id="MobiDB-lite"/>
    </source>
</evidence>
<dbReference type="Gene3D" id="1.10.1900.10">
    <property type="entry name" value="c-terminal domain of poly(a) binding protein"/>
    <property type="match status" value="1"/>
</dbReference>
<feature type="transmembrane region" description="Helical" evidence="2">
    <location>
        <begin position="190"/>
        <end position="210"/>
    </location>
</feature>
<feature type="compositionally biased region" description="Low complexity" evidence="1">
    <location>
        <begin position="1"/>
        <end position="11"/>
    </location>
</feature>
<dbReference type="SUPFAM" id="SSF158560">
    <property type="entry name" value="BH3980-like"/>
    <property type="match status" value="1"/>
</dbReference>
<feature type="transmembrane region" description="Helical" evidence="2">
    <location>
        <begin position="140"/>
        <end position="156"/>
    </location>
</feature>
<dbReference type="EMBL" id="JAEKOZ010000002">
    <property type="protein sequence ID" value="MBJ3806129.1"/>
    <property type="molecule type" value="Genomic_DNA"/>
</dbReference>
<reference evidence="3 4" key="1">
    <citation type="submission" date="2020-12" db="EMBL/GenBank/DDBJ databases">
        <title>Streptomyces typhae sp. nov., a novel endophytic actinomycete isolated from the root of cattail pollen (Typha angustifolia L.).</title>
        <authorList>
            <person name="Peng C."/>
            <person name="Liu C."/>
        </authorList>
    </citation>
    <scope>NUCLEOTIDE SEQUENCE [LARGE SCALE GENOMIC DNA]</scope>
    <source>
        <strain evidence="3 4">JCM 4753</strain>
    </source>
</reference>
<dbReference type="RefSeq" id="WP_190114372.1">
    <property type="nucleotide sequence ID" value="NZ_BMVR01000002.1"/>
</dbReference>
<accession>A0ABS0WYW9</accession>
<sequence>MTQQTTNETTTSGDVTAGEAARESAPGAVPEGLPGEAERARVLAVCRSNWEYRGIDDASLREMLAELSAHLEEAAAAGRSPRDVVGADVQTFAADWARARTPLHLRVLRMAALIPFVLGALLLLTHLIDWTLALPIEAPRMAFYAVILAGTVALELRRGSLGFVRWLFVGLIGVGFAQLASWLAGDDTLFHLPVWATLLLMLPGLPYAYADTRARKTAAPAAE</sequence>
<dbReference type="Proteomes" id="UP000634780">
    <property type="component" value="Unassembled WGS sequence"/>
</dbReference>
<evidence type="ECO:0008006" key="5">
    <source>
        <dbReference type="Google" id="ProtNLM"/>
    </source>
</evidence>
<feature type="transmembrane region" description="Helical" evidence="2">
    <location>
        <begin position="107"/>
        <end position="128"/>
    </location>
</feature>
<keyword evidence="2" id="KW-1133">Transmembrane helix</keyword>
<keyword evidence="4" id="KW-1185">Reference proteome</keyword>
<proteinExistence type="predicted"/>
<comment type="caution">
    <text evidence="3">The sequence shown here is derived from an EMBL/GenBank/DDBJ whole genome shotgun (WGS) entry which is preliminary data.</text>
</comment>
<protein>
    <recommendedName>
        <fullName evidence="5">Integral membrane protein</fullName>
    </recommendedName>
</protein>
<feature type="region of interest" description="Disordered" evidence="1">
    <location>
        <begin position="1"/>
        <end position="33"/>
    </location>
</feature>
<evidence type="ECO:0000313" key="3">
    <source>
        <dbReference type="EMBL" id="MBJ3806129.1"/>
    </source>
</evidence>
<keyword evidence="2" id="KW-0472">Membrane</keyword>
<name>A0ABS0WYW9_9ACTN</name>
<gene>
    <name evidence="3" type="ORF">JGB26_03175</name>
</gene>
<organism evidence="3 4">
    <name type="scientific">Streptomyces flavofungini</name>
    <dbReference type="NCBI Taxonomy" id="68200"/>
    <lineage>
        <taxon>Bacteria</taxon>
        <taxon>Bacillati</taxon>
        <taxon>Actinomycetota</taxon>
        <taxon>Actinomycetes</taxon>
        <taxon>Kitasatosporales</taxon>
        <taxon>Streptomycetaceae</taxon>
        <taxon>Streptomyces</taxon>
    </lineage>
</organism>
<evidence type="ECO:0000256" key="2">
    <source>
        <dbReference type="SAM" id="Phobius"/>
    </source>
</evidence>
<evidence type="ECO:0000313" key="4">
    <source>
        <dbReference type="Proteomes" id="UP000634780"/>
    </source>
</evidence>
<feature type="transmembrane region" description="Helical" evidence="2">
    <location>
        <begin position="163"/>
        <end position="184"/>
    </location>
</feature>